<dbReference type="PANTHER" id="PTHR33169">
    <property type="entry name" value="PADR-FAMILY TRANSCRIPTIONAL REGULATOR"/>
    <property type="match status" value="1"/>
</dbReference>
<comment type="caution">
    <text evidence="2">The sequence shown here is derived from an EMBL/GenBank/DDBJ whole genome shotgun (WGS) entry which is preliminary data.</text>
</comment>
<dbReference type="InterPro" id="IPR036390">
    <property type="entry name" value="WH_DNA-bd_sf"/>
</dbReference>
<dbReference type="EMBL" id="RSCL01000004">
    <property type="protein sequence ID" value="RUT07784.1"/>
    <property type="molecule type" value="Genomic_DNA"/>
</dbReference>
<dbReference type="SUPFAM" id="SSF46785">
    <property type="entry name" value="Winged helix' DNA-binding domain"/>
    <property type="match status" value="1"/>
</dbReference>
<gene>
    <name evidence="2" type="ORF">DSM106972_020440</name>
</gene>
<dbReference type="Gene3D" id="1.10.10.10">
    <property type="entry name" value="Winged helix-like DNA-binding domain superfamily/Winged helix DNA-binding domain"/>
    <property type="match status" value="1"/>
</dbReference>
<dbReference type="AlphaFoldDB" id="A0A433VNU5"/>
<dbReference type="PANTHER" id="PTHR33169:SF13">
    <property type="entry name" value="PADR-FAMILY TRANSCRIPTIONAL REGULATOR"/>
    <property type="match status" value="1"/>
</dbReference>
<dbReference type="InterPro" id="IPR036388">
    <property type="entry name" value="WH-like_DNA-bd_sf"/>
</dbReference>
<dbReference type="OrthoDB" id="9814826at2"/>
<evidence type="ECO:0000259" key="1">
    <source>
        <dbReference type="Pfam" id="PF03551"/>
    </source>
</evidence>
<dbReference type="Proteomes" id="UP000271624">
    <property type="component" value="Unassembled WGS sequence"/>
</dbReference>
<name>A0A433VNU5_9CYAN</name>
<dbReference type="InterPro" id="IPR005149">
    <property type="entry name" value="Tscrpt_reg_PadR_N"/>
</dbReference>
<organism evidence="2 3">
    <name type="scientific">Dulcicalothrix desertica PCC 7102</name>
    <dbReference type="NCBI Taxonomy" id="232991"/>
    <lineage>
        <taxon>Bacteria</taxon>
        <taxon>Bacillati</taxon>
        <taxon>Cyanobacteriota</taxon>
        <taxon>Cyanophyceae</taxon>
        <taxon>Nostocales</taxon>
        <taxon>Calotrichaceae</taxon>
        <taxon>Dulcicalothrix</taxon>
    </lineage>
</organism>
<dbReference type="InterPro" id="IPR052509">
    <property type="entry name" value="Metal_resp_DNA-bind_regulator"/>
</dbReference>
<reference evidence="2" key="1">
    <citation type="submission" date="2018-12" db="EMBL/GenBank/DDBJ databases">
        <authorList>
            <person name="Will S."/>
            <person name="Neumann-Schaal M."/>
            <person name="Henke P."/>
        </authorList>
    </citation>
    <scope>NUCLEOTIDE SEQUENCE</scope>
    <source>
        <strain evidence="2">PCC 7102</strain>
    </source>
</reference>
<proteinExistence type="predicted"/>
<sequence length="112" mass="12553">MKAIDFLPLKPAVFHILLSLADADRHGYGIMQEVFVRTGGLVKLGPGTLYTAIKRLVMDKLIVECEGTGACDDERRRYYSITELGREVIGLEARRLEELVDMARTKNLLSSI</sequence>
<protein>
    <submittedName>
        <fullName evidence="2">PadR family transcriptional regulator</fullName>
    </submittedName>
</protein>
<reference evidence="2" key="2">
    <citation type="journal article" date="2019" name="Genome Biol. Evol.">
        <title>Day and night: Metabolic profiles and evolutionary relationships of six axenic non-marine cyanobacteria.</title>
        <authorList>
            <person name="Will S.E."/>
            <person name="Henke P."/>
            <person name="Boedeker C."/>
            <person name="Huang S."/>
            <person name="Brinkmann H."/>
            <person name="Rohde M."/>
            <person name="Jarek M."/>
            <person name="Friedl T."/>
            <person name="Seufert S."/>
            <person name="Schumacher M."/>
            <person name="Overmann J."/>
            <person name="Neumann-Schaal M."/>
            <person name="Petersen J."/>
        </authorList>
    </citation>
    <scope>NUCLEOTIDE SEQUENCE [LARGE SCALE GENOMIC DNA]</scope>
    <source>
        <strain evidence="2">PCC 7102</strain>
    </source>
</reference>
<evidence type="ECO:0000313" key="2">
    <source>
        <dbReference type="EMBL" id="RUT07784.1"/>
    </source>
</evidence>
<accession>A0A433VNU5</accession>
<feature type="domain" description="Transcription regulator PadR N-terminal" evidence="1">
    <location>
        <begin position="16"/>
        <end position="89"/>
    </location>
</feature>
<keyword evidence="3" id="KW-1185">Reference proteome</keyword>
<dbReference type="RefSeq" id="WP_127080643.1">
    <property type="nucleotide sequence ID" value="NZ_RSCL01000004.1"/>
</dbReference>
<evidence type="ECO:0000313" key="3">
    <source>
        <dbReference type="Proteomes" id="UP000271624"/>
    </source>
</evidence>
<dbReference type="Pfam" id="PF03551">
    <property type="entry name" value="PadR"/>
    <property type="match status" value="1"/>
</dbReference>